<evidence type="ECO:0000313" key="2">
    <source>
        <dbReference type="EMBL" id="GGT37253.1"/>
    </source>
</evidence>
<proteinExistence type="predicted"/>
<dbReference type="Proteomes" id="UP000619486">
    <property type="component" value="Unassembled WGS sequence"/>
</dbReference>
<accession>A0A918H6I3</accession>
<reference evidence="2" key="1">
    <citation type="journal article" date="2014" name="Int. J. Syst. Evol. Microbiol.">
        <title>Complete genome sequence of Corynebacterium casei LMG S-19264T (=DSM 44701T), isolated from a smear-ripened cheese.</title>
        <authorList>
            <consortium name="US DOE Joint Genome Institute (JGI-PGF)"/>
            <person name="Walter F."/>
            <person name="Albersmeier A."/>
            <person name="Kalinowski J."/>
            <person name="Ruckert C."/>
        </authorList>
    </citation>
    <scope>NUCLEOTIDE SEQUENCE</scope>
    <source>
        <strain evidence="2">JCM 3172</strain>
    </source>
</reference>
<gene>
    <name evidence="2" type="ORF">GCM10014713_33750</name>
</gene>
<feature type="region of interest" description="Disordered" evidence="1">
    <location>
        <begin position="9"/>
        <end position="82"/>
    </location>
</feature>
<keyword evidence="3" id="KW-1185">Reference proteome</keyword>
<evidence type="ECO:0000256" key="1">
    <source>
        <dbReference type="SAM" id="MobiDB-lite"/>
    </source>
</evidence>
<sequence>MLLSLALGLTAVAGCSDGPEGSAGAGPSPSASATGTPTWRPPTGDDGPRPGGPDNEGLSFLPPGPGAPNTEKAPDPESVYDLLRDRPRDCGAARREIPDDPEDFEGTGHSEPKAWDVLRGLAEACMAIQGKGGSWQEAARAYEGVPGGRPATCKGRAAYEVLGRLLRWHREHPGATTTLRKPSGGGSAPACRWHIVRLDAGGDAVARPGETVRVEMRGAYFDYGDAYKGVVVHLGGRNVDMTEPLWMSGDRMTVTFRVPEGTPPGRRTVRVLGTYPAAVERILTIESAEGPVSPSPSEPSPTDPAPTDPSPTDPEPTHPDPSAPTLS</sequence>
<organism evidence="2 3">
    <name type="scientific">Streptomyces purpureus</name>
    <dbReference type="NCBI Taxonomy" id="1951"/>
    <lineage>
        <taxon>Bacteria</taxon>
        <taxon>Bacillati</taxon>
        <taxon>Actinomycetota</taxon>
        <taxon>Actinomycetes</taxon>
        <taxon>Kitasatosporales</taxon>
        <taxon>Streptomycetaceae</taxon>
        <taxon>Streptomyces</taxon>
    </lineage>
</organism>
<feature type="region of interest" description="Disordered" evidence="1">
    <location>
        <begin position="286"/>
        <end position="327"/>
    </location>
</feature>
<dbReference type="EMBL" id="BMQQ01000011">
    <property type="protein sequence ID" value="GGT37253.1"/>
    <property type="molecule type" value="Genomic_DNA"/>
</dbReference>
<feature type="compositionally biased region" description="Low complexity" evidence="1">
    <location>
        <begin position="25"/>
        <end position="45"/>
    </location>
</feature>
<dbReference type="AlphaFoldDB" id="A0A918H6I3"/>
<evidence type="ECO:0000313" key="3">
    <source>
        <dbReference type="Proteomes" id="UP000619486"/>
    </source>
</evidence>
<comment type="caution">
    <text evidence="2">The sequence shown here is derived from an EMBL/GenBank/DDBJ whole genome shotgun (WGS) entry which is preliminary data.</text>
</comment>
<protein>
    <submittedName>
        <fullName evidence="2">Uncharacterized protein</fullName>
    </submittedName>
</protein>
<reference evidence="2" key="2">
    <citation type="submission" date="2020-09" db="EMBL/GenBank/DDBJ databases">
        <authorList>
            <person name="Sun Q."/>
            <person name="Ohkuma M."/>
        </authorList>
    </citation>
    <scope>NUCLEOTIDE SEQUENCE</scope>
    <source>
        <strain evidence="2">JCM 3172</strain>
    </source>
</reference>
<name>A0A918H6I3_9ACTN</name>
<feature type="compositionally biased region" description="Pro residues" evidence="1">
    <location>
        <begin position="293"/>
        <end position="327"/>
    </location>
</feature>